<gene>
    <name evidence="1" type="ORF">LCGC14_0719890</name>
</gene>
<organism evidence="1">
    <name type="scientific">marine sediment metagenome</name>
    <dbReference type="NCBI Taxonomy" id="412755"/>
    <lineage>
        <taxon>unclassified sequences</taxon>
        <taxon>metagenomes</taxon>
        <taxon>ecological metagenomes</taxon>
    </lineage>
</organism>
<protein>
    <submittedName>
        <fullName evidence="1">Uncharacterized protein</fullName>
    </submittedName>
</protein>
<evidence type="ECO:0000313" key="1">
    <source>
        <dbReference type="EMBL" id="KKN41781.1"/>
    </source>
</evidence>
<name>A0A0F9SY54_9ZZZZ</name>
<dbReference type="AlphaFoldDB" id="A0A0F9SY54"/>
<accession>A0A0F9SY54</accession>
<sequence length="99" mass="11573">MISETSFFTEIFEDFVGSDNQFQENEKWKSNSIIKLMQVSNGVENKKIIEEGLKIILNLCRFKDCGCLLDSYERESYSTNALLKPDRELFETILKAEFM</sequence>
<comment type="caution">
    <text evidence="1">The sequence shown here is derived from an EMBL/GenBank/DDBJ whole genome shotgun (WGS) entry which is preliminary data.</text>
</comment>
<proteinExistence type="predicted"/>
<reference evidence="1" key="1">
    <citation type="journal article" date="2015" name="Nature">
        <title>Complex archaea that bridge the gap between prokaryotes and eukaryotes.</title>
        <authorList>
            <person name="Spang A."/>
            <person name="Saw J.H."/>
            <person name="Jorgensen S.L."/>
            <person name="Zaremba-Niedzwiedzka K."/>
            <person name="Martijn J."/>
            <person name="Lind A.E."/>
            <person name="van Eijk R."/>
            <person name="Schleper C."/>
            <person name="Guy L."/>
            <person name="Ettema T.J."/>
        </authorList>
    </citation>
    <scope>NUCLEOTIDE SEQUENCE</scope>
</reference>
<dbReference type="EMBL" id="LAZR01001625">
    <property type="protein sequence ID" value="KKN41781.1"/>
    <property type="molecule type" value="Genomic_DNA"/>
</dbReference>